<reference evidence="2" key="1">
    <citation type="journal article" date="2021" name="Nat. Commun.">
        <title>Genetic determinants of endophytism in the Arabidopsis root mycobiome.</title>
        <authorList>
            <person name="Mesny F."/>
            <person name="Miyauchi S."/>
            <person name="Thiergart T."/>
            <person name="Pickel B."/>
            <person name="Atanasova L."/>
            <person name="Karlsson M."/>
            <person name="Huettel B."/>
            <person name="Barry K.W."/>
            <person name="Haridas S."/>
            <person name="Chen C."/>
            <person name="Bauer D."/>
            <person name="Andreopoulos W."/>
            <person name="Pangilinan J."/>
            <person name="LaButti K."/>
            <person name="Riley R."/>
            <person name="Lipzen A."/>
            <person name="Clum A."/>
            <person name="Drula E."/>
            <person name="Henrissat B."/>
            <person name="Kohler A."/>
            <person name="Grigoriev I.V."/>
            <person name="Martin F.M."/>
            <person name="Hacquard S."/>
        </authorList>
    </citation>
    <scope>NUCLEOTIDE SEQUENCE</scope>
    <source>
        <strain evidence="2">MPI-CAGE-AT-0147</strain>
    </source>
</reference>
<comment type="caution">
    <text evidence="2">The sequence shown here is derived from an EMBL/GenBank/DDBJ whole genome shotgun (WGS) entry which is preliminary data.</text>
</comment>
<dbReference type="Proteomes" id="UP000738349">
    <property type="component" value="Unassembled WGS sequence"/>
</dbReference>
<feature type="compositionally biased region" description="Polar residues" evidence="1">
    <location>
        <begin position="65"/>
        <end position="76"/>
    </location>
</feature>
<evidence type="ECO:0000313" key="3">
    <source>
        <dbReference type="Proteomes" id="UP000738349"/>
    </source>
</evidence>
<feature type="region of interest" description="Disordered" evidence="1">
    <location>
        <begin position="40"/>
        <end position="196"/>
    </location>
</feature>
<accession>A0A9P9J0N5</accession>
<evidence type="ECO:0000313" key="2">
    <source>
        <dbReference type="EMBL" id="KAH7143701.1"/>
    </source>
</evidence>
<dbReference type="EMBL" id="JAGMUV010000009">
    <property type="protein sequence ID" value="KAH7143701.1"/>
    <property type="molecule type" value="Genomic_DNA"/>
</dbReference>
<evidence type="ECO:0000256" key="1">
    <source>
        <dbReference type="SAM" id="MobiDB-lite"/>
    </source>
</evidence>
<feature type="region of interest" description="Disordered" evidence="1">
    <location>
        <begin position="1"/>
        <end position="28"/>
    </location>
</feature>
<dbReference type="OrthoDB" id="5419162at2759"/>
<dbReference type="AlphaFoldDB" id="A0A9P9J0N5"/>
<keyword evidence="3" id="KW-1185">Reference proteome</keyword>
<gene>
    <name evidence="2" type="ORF">EDB81DRAFT_502639</name>
</gene>
<name>A0A9P9J0N5_9HYPO</name>
<organism evidence="2 3">
    <name type="scientific">Dactylonectria macrodidyma</name>
    <dbReference type="NCBI Taxonomy" id="307937"/>
    <lineage>
        <taxon>Eukaryota</taxon>
        <taxon>Fungi</taxon>
        <taxon>Dikarya</taxon>
        <taxon>Ascomycota</taxon>
        <taxon>Pezizomycotina</taxon>
        <taxon>Sordariomycetes</taxon>
        <taxon>Hypocreomycetidae</taxon>
        <taxon>Hypocreales</taxon>
        <taxon>Nectriaceae</taxon>
        <taxon>Dactylonectria</taxon>
    </lineage>
</organism>
<protein>
    <submittedName>
        <fullName evidence="2">Uncharacterized protein</fullName>
    </submittedName>
</protein>
<proteinExistence type="predicted"/>
<sequence>MDPNSIAPEDANVEADVDVSPPNDDLDDDEALMAQALGFASFGAQHPNKKRRYNPRADAVLISQPKPSATGANSTALGPAPTVRSNVDEIGLDDDDVVGTDAPTPAPAPAQVRPASLPQRPAAPQGGFATGHQAPFQSRRPQDPPPPGPWYDGYYDPSTNENPWERLEKARGLPALGPWLPRGGGAARPSTTGAAA</sequence>